<dbReference type="InterPro" id="IPR001375">
    <property type="entry name" value="Peptidase_S9_cat"/>
</dbReference>
<sequence length="470" mass="53620">GRVYKVNIYTGKRGKLLSGSNTGGGWYADHEGNVRLGFSGVGTSVRVMMRGKSGGGWKTLDRYDTITGRAQYNVQGFSPEENIIYVGTELGDSPYAYYKYDLIKREFGEKLFGKDDIQATGMLIDSYTGEIDGYYYTEHEEKAHYVNKRLRAIQKFLDKQFPDTNNFITSYNRDKTRFIIFIGGPQYAGELMFFDIKTKQMMVISELYEDINFEDLSDMVPVSYPARDGLEIPSYLSLPPDREAKNLPTVILPHGGPVARDERGFNTWVQFLTSRGYAVLQMNYRGSSGYGSDFQDMGIQQWGRAMQDDITDGTKWMIERGYSDPDRICIMGASYGGYSALNGIAREPDLYKCAVSFAGIGDMRLFQRDASRFTNDDVIMKFIKNQNHSLTDISPAHNIDRIKAPVLLMHGTLDVRVPFKQGPNFYKKMKKAGKDIKFIKLEDENHFMELEKSQLIFLKEVDKFLKKHLN</sequence>
<keyword evidence="1" id="KW-0378">Hydrolase</keyword>
<gene>
    <name evidence="3" type="ORF">MNBD_ALPHA01-144</name>
</gene>
<evidence type="ECO:0000313" key="3">
    <source>
        <dbReference type="EMBL" id="VAV94014.1"/>
    </source>
</evidence>
<feature type="domain" description="Peptidase S9 prolyl oligopeptidase catalytic" evidence="2">
    <location>
        <begin position="265"/>
        <end position="470"/>
    </location>
</feature>
<evidence type="ECO:0000259" key="2">
    <source>
        <dbReference type="Pfam" id="PF00326"/>
    </source>
</evidence>
<protein>
    <recommendedName>
        <fullName evidence="2">Peptidase S9 prolyl oligopeptidase catalytic domain-containing protein</fullName>
    </recommendedName>
</protein>
<dbReference type="Gene3D" id="3.40.50.1820">
    <property type="entry name" value="alpha/beta hydrolase"/>
    <property type="match status" value="1"/>
</dbReference>
<dbReference type="PANTHER" id="PTHR42776">
    <property type="entry name" value="SERINE PEPTIDASE S9 FAMILY MEMBER"/>
    <property type="match status" value="1"/>
</dbReference>
<dbReference type="InterPro" id="IPR029058">
    <property type="entry name" value="AB_hydrolase_fold"/>
</dbReference>
<dbReference type="GO" id="GO:0006508">
    <property type="term" value="P:proteolysis"/>
    <property type="evidence" value="ECO:0007669"/>
    <property type="project" value="InterPro"/>
</dbReference>
<dbReference type="SUPFAM" id="SSF53474">
    <property type="entry name" value="alpha/beta-Hydrolases"/>
    <property type="match status" value="1"/>
</dbReference>
<evidence type="ECO:0000256" key="1">
    <source>
        <dbReference type="ARBA" id="ARBA00022801"/>
    </source>
</evidence>
<dbReference type="Pfam" id="PF00326">
    <property type="entry name" value="Peptidase_S9"/>
    <property type="match status" value="1"/>
</dbReference>
<accession>A0A3B0RKJ3</accession>
<dbReference type="GO" id="GO:0004252">
    <property type="term" value="F:serine-type endopeptidase activity"/>
    <property type="evidence" value="ECO:0007669"/>
    <property type="project" value="TreeGrafter"/>
</dbReference>
<reference evidence="3" key="1">
    <citation type="submission" date="2018-06" db="EMBL/GenBank/DDBJ databases">
        <authorList>
            <person name="Zhirakovskaya E."/>
        </authorList>
    </citation>
    <scope>NUCLEOTIDE SEQUENCE</scope>
</reference>
<dbReference type="PANTHER" id="PTHR42776:SF27">
    <property type="entry name" value="DIPEPTIDYL PEPTIDASE FAMILY MEMBER 6"/>
    <property type="match status" value="1"/>
</dbReference>
<name>A0A3B0RKJ3_9ZZZZ</name>
<feature type="non-terminal residue" evidence="3">
    <location>
        <position position="1"/>
    </location>
</feature>
<proteinExistence type="predicted"/>
<dbReference type="AlphaFoldDB" id="A0A3B0RKJ3"/>
<dbReference type="EMBL" id="UOEJ01000055">
    <property type="protein sequence ID" value="VAV94014.1"/>
    <property type="molecule type" value="Genomic_DNA"/>
</dbReference>
<organism evidence="3">
    <name type="scientific">hydrothermal vent metagenome</name>
    <dbReference type="NCBI Taxonomy" id="652676"/>
    <lineage>
        <taxon>unclassified sequences</taxon>
        <taxon>metagenomes</taxon>
        <taxon>ecological metagenomes</taxon>
    </lineage>
</organism>